<dbReference type="Proteomes" id="UP001302368">
    <property type="component" value="Chromosome"/>
</dbReference>
<protein>
    <submittedName>
        <fullName evidence="1">Uncharacterized protein</fullName>
    </submittedName>
</protein>
<accession>A0ABZ0MJ21</accession>
<gene>
    <name evidence="1" type="ORF">Q8Y70_12655</name>
</gene>
<reference evidence="1 2" key="1">
    <citation type="submission" date="2023-10" db="EMBL/GenBank/DDBJ databases">
        <title>Genome sequencing of the isolated polysaccharide-producing bacterium Kosakonia sacchari KS2022.</title>
        <authorList>
            <person name="Yi X."/>
        </authorList>
    </citation>
    <scope>NUCLEOTIDE SEQUENCE [LARGE SCALE GENOMIC DNA]</scope>
    <source>
        <strain evidence="1 2">KS2022</strain>
    </source>
</reference>
<name>A0ABZ0MJ21_9ENTR</name>
<organism evidence="1 2">
    <name type="scientific">Kosakonia sacchari</name>
    <dbReference type="NCBI Taxonomy" id="1158459"/>
    <lineage>
        <taxon>Bacteria</taxon>
        <taxon>Pseudomonadati</taxon>
        <taxon>Pseudomonadota</taxon>
        <taxon>Gammaproteobacteria</taxon>
        <taxon>Enterobacterales</taxon>
        <taxon>Enterobacteriaceae</taxon>
        <taxon>Kosakonia</taxon>
    </lineage>
</organism>
<evidence type="ECO:0000313" key="1">
    <source>
        <dbReference type="EMBL" id="WOZ75477.1"/>
    </source>
</evidence>
<proteinExistence type="predicted"/>
<keyword evidence="2" id="KW-1185">Reference proteome</keyword>
<dbReference type="EMBL" id="CP137744">
    <property type="protein sequence ID" value="WOZ75477.1"/>
    <property type="molecule type" value="Genomic_DNA"/>
</dbReference>
<dbReference type="RefSeq" id="WP_305736211.1">
    <property type="nucleotide sequence ID" value="NZ_CP137744.1"/>
</dbReference>
<evidence type="ECO:0000313" key="2">
    <source>
        <dbReference type="Proteomes" id="UP001302368"/>
    </source>
</evidence>
<sequence>MMGQKNIALFPNQITVTKPNGSVCLHITFNDGRDDISIELNSTEAEHLSSALGSQQSEILIAAEYAD</sequence>